<comment type="caution">
    <text evidence="1">The sequence shown here is derived from an EMBL/GenBank/DDBJ whole genome shotgun (WGS) entry which is preliminary data.</text>
</comment>
<proteinExistence type="predicted"/>
<gene>
    <name evidence="1" type="ORF">CVT26_013662</name>
</gene>
<evidence type="ECO:0000313" key="2">
    <source>
        <dbReference type="Proteomes" id="UP000284706"/>
    </source>
</evidence>
<reference evidence="1 2" key="1">
    <citation type="journal article" date="2018" name="Evol. Lett.">
        <title>Horizontal gene cluster transfer increased hallucinogenic mushroom diversity.</title>
        <authorList>
            <person name="Reynolds H.T."/>
            <person name="Vijayakumar V."/>
            <person name="Gluck-Thaler E."/>
            <person name="Korotkin H.B."/>
            <person name="Matheny P.B."/>
            <person name="Slot J.C."/>
        </authorList>
    </citation>
    <scope>NUCLEOTIDE SEQUENCE [LARGE SCALE GENOMIC DNA]</scope>
    <source>
        <strain evidence="1 2">SRW20</strain>
    </source>
</reference>
<accession>A0A409YWD5</accession>
<dbReference type="AlphaFoldDB" id="A0A409YWD5"/>
<protein>
    <submittedName>
        <fullName evidence="1">Uncharacterized protein</fullName>
    </submittedName>
</protein>
<dbReference type="OrthoDB" id="3154249at2759"/>
<evidence type="ECO:0000313" key="1">
    <source>
        <dbReference type="EMBL" id="PPR07346.1"/>
    </source>
</evidence>
<sequence length="281" mass="31763">MFYTHPLGARALQQKSSAPLTIQDLCRDRGKDPSLAPNPDRLLKKVSFLSQPTIKNKISDDLARQETHVFTALKILPPTLHWWNDLEFGTPLHLNEEVVFRKFIAEKHGWSFWERGVVISRGTKSERGLPPRPWGYVVKSHSSNKLLPEPYSPFLGEIYSISGPINCCLDLTQCIERHDVLEQGKVYARIKADDLPIPNVSEIWIEAEIKGYNKRNQLLVLIGLSRRFQDQVLNALEILPCIPESAKKCLDKGEAVMMDTAAGCSIFLKKAATQDVSTLFD</sequence>
<dbReference type="EMBL" id="NHYE01000134">
    <property type="protein sequence ID" value="PPR07346.1"/>
    <property type="molecule type" value="Genomic_DNA"/>
</dbReference>
<organism evidence="1 2">
    <name type="scientific">Gymnopilus dilepis</name>
    <dbReference type="NCBI Taxonomy" id="231916"/>
    <lineage>
        <taxon>Eukaryota</taxon>
        <taxon>Fungi</taxon>
        <taxon>Dikarya</taxon>
        <taxon>Basidiomycota</taxon>
        <taxon>Agaricomycotina</taxon>
        <taxon>Agaricomycetes</taxon>
        <taxon>Agaricomycetidae</taxon>
        <taxon>Agaricales</taxon>
        <taxon>Agaricineae</taxon>
        <taxon>Hymenogastraceae</taxon>
        <taxon>Gymnopilus</taxon>
    </lineage>
</organism>
<keyword evidence="2" id="KW-1185">Reference proteome</keyword>
<dbReference type="InParanoid" id="A0A409YWD5"/>
<name>A0A409YWD5_9AGAR</name>
<dbReference type="Proteomes" id="UP000284706">
    <property type="component" value="Unassembled WGS sequence"/>
</dbReference>